<accession>A0ABX0JBQ9</accession>
<dbReference type="PANTHER" id="PTHR21240">
    <property type="entry name" value="2-AMINO-3-CARBOXYLMUCONATE-6-SEMIALDEHYDE DECARBOXYLASE"/>
    <property type="match status" value="1"/>
</dbReference>
<dbReference type="InterPro" id="IPR032465">
    <property type="entry name" value="ACMSD"/>
</dbReference>
<keyword evidence="1" id="KW-0456">Lyase</keyword>
<dbReference type="InterPro" id="IPR032466">
    <property type="entry name" value="Metal_Hydrolase"/>
</dbReference>
<comment type="caution">
    <text evidence="3">The sequence shown here is derived from an EMBL/GenBank/DDBJ whole genome shotgun (WGS) entry which is preliminary data.</text>
</comment>
<reference evidence="3" key="1">
    <citation type="submission" date="2020-03" db="EMBL/GenBank/DDBJ databases">
        <title>Draft sequencing of Paenibacilllus sp. S3N08.</title>
        <authorList>
            <person name="Kim D.-U."/>
        </authorList>
    </citation>
    <scope>NUCLEOTIDE SEQUENCE</scope>
    <source>
        <strain evidence="3">S3N08</strain>
    </source>
</reference>
<dbReference type="InterPro" id="IPR006680">
    <property type="entry name" value="Amidohydro-rel"/>
</dbReference>
<gene>
    <name evidence="3" type="ORF">G9U52_23025</name>
</gene>
<keyword evidence="4" id="KW-1185">Reference proteome</keyword>
<dbReference type="Pfam" id="PF04909">
    <property type="entry name" value="Amidohydro_2"/>
    <property type="match status" value="1"/>
</dbReference>
<name>A0ABX0JBQ9_9BACL</name>
<proteinExistence type="predicted"/>
<organism evidence="3 4">
    <name type="scientific">Paenibacillus agricola</name>
    <dbReference type="NCBI Taxonomy" id="2716264"/>
    <lineage>
        <taxon>Bacteria</taxon>
        <taxon>Bacillati</taxon>
        <taxon>Bacillota</taxon>
        <taxon>Bacilli</taxon>
        <taxon>Bacillales</taxon>
        <taxon>Paenibacillaceae</taxon>
        <taxon>Paenibacillus</taxon>
    </lineage>
</organism>
<dbReference type="RefSeq" id="WP_166152989.1">
    <property type="nucleotide sequence ID" value="NZ_JAAOIW010000009.1"/>
</dbReference>
<dbReference type="Proteomes" id="UP001165962">
    <property type="component" value="Unassembled WGS sequence"/>
</dbReference>
<evidence type="ECO:0000313" key="3">
    <source>
        <dbReference type="EMBL" id="NHN32701.1"/>
    </source>
</evidence>
<dbReference type="SUPFAM" id="SSF51556">
    <property type="entry name" value="Metallo-dependent hydrolases"/>
    <property type="match status" value="1"/>
</dbReference>
<evidence type="ECO:0000313" key="4">
    <source>
        <dbReference type="Proteomes" id="UP001165962"/>
    </source>
</evidence>
<feature type="domain" description="Amidohydrolase-related" evidence="2">
    <location>
        <begin position="12"/>
        <end position="200"/>
    </location>
</feature>
<protein>
    <submittedName>
        <fullName evidence="3">Amidohydrolase family protein</fullName>
    </submittedName>
</protein>
<evidence type="ECO:0000256" key="1">
    <source>
        <dbReference type="ARBA" id="ARBA00023239"/>
    </source>
</evidence>
<sequence length="229" mass="25766">MEIPAGTLPDPNYAAALCSAYNDYTKEHWLDKDDRLRGSINIPKQHPGLAVKEIDRLASVPGHRFVQVLVPGGAEKPYGNLMYEPIFEACAHHGLVFTIHIGNEGQGINPPPTGAGHVTYYIESRASRTQVMMAHMVSLIVSGVFERYPSLKVVMQESGVMWVAPYLWKLDQDWKGLRFQTLWVKKPPSEYFRSNMYVSSQPLELPSDPNMCYTHAGYDLRQGMPVVCQ</sequence>
<dbReference type="Gene3D" id="3.20.20.140">
    <property type="entry name" value="Metal-dependent hydrolases"/>
    <property type="match status" value="1"/>
</dbReference>
<evidence type="ECO:0000259" key="2">
    <source>
        <dbReference type="Pfam" id="PF04909"/>
    </source>
</evidence>
<dbReference type="PANTHER" id="PTHR21240:SF28">
    <property type="entry name" value="ISO-OROTATE DECARBOXYLASE (EUROFUNG)"/>
    <property type="match status" value="1"/>
</dbReference>
<dbReference type="EMBL" id="JAAOIW010000009">
    <property type="protein sequence ID" value="NHN32701.1"/>
    <property type="molecule type" value="Genomic_DNA"/>
</dbReference>